<proteinExistence type="predicted"/>
<organism evidence="1">
    <name type="scientific">marine sediment metagenome</name>
    <dbReference type="NCBI Taxonomy" id="412755"/>
    <lineage>
        <taxon>unclassified sequences</taxon>
        <taxon>metagenomes</taxon>
        <taxon>ecological metagenomes</taxon>
    </lineage>
</organism>
<gene>
    <name evidence="1" type="ORF">LCGC14_0577850</name>
</gene>
<name>A0A0F9RMD6_9ZZZZ</name>
<dbReference type="AlphaFoldDB" id="A0A0F9RMD6"/>
<reference evidence="1" key="1">
    <citation type="journal article" date="2015" name="Nature">
        <title>Complex archaea that bridge the gap between prokaryotes and eukaryotes.</title>
        <authorList>
            <person name="Spang A."/>
            <person name="Saw J.H."/>
            <person name="Jorgensen S.L."/>
            <person name="Zaremba-Niedzwiedzka K."/>
            <person name="Martijn J."/>
            <person name="Lind A.E."/>
            <person name="van Eijk R."/>
            <person name="Schleper C."/>
            <person name="Guy L."/>
            <person name="Ettema T.J."/>
        </authorList>
    </citation>
    <scope>NUCLEOTIDE SEQUENCE</scope>
</reference>
<comment type="caution">
    <text evidence="1">The sequence shown here is derived from an EMBL/GenBank/DDBJ whole genome shotgun (WGS) entry which is preliminary data.</text>
</comment>
<sequence>MASEPSNAKTFYDLIIHVAEKLHIVDYRSNGTLLIPTDQYGFELCKRVVNGGIEMFITDCPEKGWRWMRRLAPVTFAVTYTGTATSGGATTLVDSSIADTYADDFFNTYKIFIEVGTGKGESATVTDYTGSSGTFTFSALSGGSTPDTTTKYSIARSLNAIDGDGSRYLLPASFGGTVDGKIEYVKDTNRGRYIEWVDEAFMRARRSITLNSGYPLWSAILPNEPTSENLSASRRWEIMFDPRPIAADTVQFPFTLYFDKMLMETGTATAGAATSLTDSNRWEVDDYFNDWILTVRDGPGRGETATITDYTGSTGKFDFTALSGGSTPTTASVYTVEPAANLHPAGHQFDNSIKSACLAYAELEVQDEHIDNQWTEYYHKKDLPNAHKLDKRSAPRTLGKMLDRTVSLHRSIGMPQPYRSYNNVTTEHDQA</sequence>
<evidence type="ECO:0000313" key="1">
    <source>
        <dbReference type="EMBL" id="KKN55894.1"/>
    </source>
</evidence>
<dbReference type="EMBL" id="LAZR01000867">
    <property type="protein sequence ID" value="KKN55894.1"/>
    <property type="molecule type" value="Genomic_DNA"/>
</dbReference>
<accession>A0A0F9RMD6</accession>
<protein>
    <submittedName>
        <fullName evidence="1">Uncharacterized protein</fullName>
    </submittedName>
</protein>